<dbReference type="PANTHER" id="PTHR48106">
    <property type="entry name" value="QUINONE OXIDOREDUCTASE PIG3-RELATED"/>
    <property type="match status" value="1"/>
</dbReference>
<dbReference type="Gene3D" id="3.90.180.10">
    <property type="entry name" value="Medium-chain alcohol dehydrogenases, catalytic domain"/>
    <property type="match status" value="1"/>
</dbReference>
<gene>
    <name evidence="4" type="ordered locus">Snas_1673</name>
</gene>
<protein>
    <submittedName>
        <fullName evidence="4">Alcohol dehydrogenase zinc-binding domain protein</fullName>
    </submittedName>
</protein>
<evidence type="ECO:0000259" key="3">
    <source>
        <dbReference type="SMART" id="SM00829"/>
    </source>
</evidence>
<feature type="domain" description="Enoyl reductase (ER)" evidence="3">
    <location>
        <begin position="10"/>
        <end position="314"/>
    </location>
</feature>
<keyword evidence="1" id="KW-0521">NADP</keyword>
<keyword evidence="5" id="KW-1185">Reference proteome</keyword>
<dbReference type="GO" id="GO:0070402">
    <property type="term" value="F:NADPH binding"/>
    <property type="evidence" value="ECO:0007669"/>
    <property type="project" value="TreeGrafter"/>
</dbReference>
<dbReference type="HOGENOM" id="CLU_026673_3_1_11"/>
<dbReference type="InterPro" id="IPR036291">
    <property type="entry name" value="NAD(P)-bd_dom_sf"/>
</dbReference>
<dbReference type="Gene3D" id="3.40.50.720">
    <property type="entry name" value="NAD(P)-binding Rossmann-like Domain"/>
    <property type="match status" value="1"/>
</dbReference>
<dbReference type="OrthoDB" id="3339625at2"/>
<keyword evidence="2" id="KW-0560">Oxidoreductase</keyword>
<dbReference type="eggNOG" id="COG0604">
    <property type="taxonomic scope" value="Bacteria"/>
</dbReference>
<dbReference type="InterPro" id="IPR013149">
    <property type="entry name" value="ADH-like_C"/>
</dbReference>
<dbReference type="AlphaFoldDB" id="D3PXB2"/>
<accession>D3PXB2</accession>
<dbReference type="KEGG" id="sna:Snas_1673"/>
<dbReference type="SMART" id="SM00829">
    <property type="entry name" value="PKS_ER"/>
    <property type="match status" value="1"/>
</dbReference>
<proteinExistence type="predicted"/>
<dbReference type="STRING" id="446470.Snas_1673"/>
<dbReference type="SUPFAM" id="SSF51735">
    <property type="entry name" value="NAD(P)-binding Rossmann-fold domains"/>
    <property type="match status" value="1"/>
</dbReference>
<dbReference type="InterPro" id="IPR020843">
    <property type="entry name" value="ER"/>
</dbReference>
<dbReference type="Pfam" id="PF00107">
    <property type="entry name" value="ADH_zinc_N"/>
    <property type="match status" value="1"/>
</dbReference>
<dbReference type="RefSeq" id="WP_013016946.1">
    <property type="nucleotide sequence ID" value="NC_013947.1"/>
</dbReference>
<dbReference type="InterPro" id="IPR011032">
    <property type="entry name" value="GroES-like_sf"/>
</dbReference>
<reference evidence="4 5" key="1">
    <citation type="journal article" date="2009" name="Stand. Genomic Sci.">
        <title>Complete genome sequence of Stackebrandtia nassauensis type strain (LLR-40K-21).</title>
        <authorList>
            <person name="Munk C."/>
            <person name="Lapidus A."/>
            <person name="Copeland A."/>
            <person name="Jando M."/>
            <person name="Mayilraj S."/>
            <person name="Glavina Del Rio T."/>
            <person name="Nolan M."/>
            <person name="Chen F."/>
            <person name="Lucas S."/>
            <person name="Tice H."/>
            <person name="Cheng J.F."/>
            <person name="Han C."/>
            <person name="Detter J.C."/>
            <person name="Bruce D."/>
            <person name="Goodwin L."/>
            <person name="Chain P."/>
            <person name="Pitluck S."/>
            <person name="Goker M."/>
            <person name="Ovchinikova G."/>
            <person name="Pati A."/>
            <person name="Ivanova N."/>
            <person name="Mavromatis K."/>
            <person name="Chen A."/>
            <person name="Palaniappan K."/>
            <person name="Land M."/>
            <person name="Hauser L."/>
            <person name="Chang Y.J."/>
            <person name="Jeffries C.D."/>
            <person name="Bristow J."/>
            <person name="Eisen J.A."/>
            <person name="Markowitz V."/>
            <person name="Hugenholtz P."/>
            <person name="Kyrpides N.C."/>
            <person name="Klenk H.P."/>
        </authorList>
    </citation>
    <scope>NUCLEOTIDE SEQUENCE [LARGE SCALE GENOMIC DNA]</scope>
    <source>
        <strain evidence="5">DSM 44728 / CIP 108903 / NRRL B-16338 / NBRC 102104 / LLR-40K-21</strain>
    </source>
</reference>
<evidence type="ECO:0000313" key="5">
    <source>
        <dbReference type="Proteomes" id="UP000000844"/>
    </source>
</evidence>
<sequence>MRAIRFHQPGGPEVLTVDEVADPVPTGDQLLINVTASGVNYADIERVAGVYDPPKVLPHILGGEVVGRTADGRRIAGLTRGGGGYATRAAVEAHHAVEVPDPIDDGQALAVLVQGLTAWHLLRSAARLTEGETVVVHAAAGGVGSLLVQLARHFGAGRVIAVASTPEKRELALKLGADVAIDADPDTYVDRVLAATGGAGADVVLDANAGPILAAAVEVLAPFGRVYSYGDAGNEGRGLVDPEKLAERNAAVGGFWIGPVLNRPEIFAGPVADMFGLITSGALNPLVSAEYPFDEVKRALTDMRERRTTGKVWLRI</sequence>
<organism evidence="4 5">
    <name type="scientific">Stackebrandtia nassauensis (strain DSM 44728 / CIP 108903 / NRRL B-16338 / NBRC 102104 / LLR-40K-21)</name>
    <dbReference type="NCBI Taxonomy" id="446470"/>
    <lineage>
        <taxon>Bacteria</taxon>
        <taxon>Bacillati</taxon>
        <taxon>Actinomycetota</taxon>
        <taxon>Actinomycetes</taxon>
        <taxon>Glycomycetales</taxon>
        <taxon>Glycomycetaceae</taxon>
        <taxon>Stackebrandtia</taxon>
    </lineage>
</organism>
<dbReference type="Proteomes" id="UP000000844">
    <property type="component" value="Chromosome"/>
</dbReference>
<evidence type="ECO:0000313" key="4">
    <source>
        <dbReference type="EMBL" id="ADD41375.1"/>
    </source>
</evidence>
<evidence type="ECO:0000256" key="1">
    <source>
        <dbReference type="ARBA" id="ARBA00022857"/>
    </source>
</evidence>
<dbReference type="GO" id="GO:0016651">
    <property type="term" value="F:oxidoreductase activity, acting on NAD(P)H"/>
    <property type="evidence" value="ECO:0007669"/>
    <property type="project" value="TreeGrafter"/>
</dbReference>
<dbReference type="SUPFAM" id="SSF50129">
    <property type="entry name" value="GroES-like"/>
    <property type="match status" value="1"/>
</dbReference>
<dbReference type="EMBL" id="CP001778">
    <property type="protein sequence ID" value="ADD41375.1"/>
    <property type="molecule type" value="Genomic_DNA"/>
</dbReference>
<evidence type="ECO:0000256" key="2">
    <source>
        <dbReference type="ARBA" id="ARBA00023002"/>
    </source>
</evidence>
<name>D3PXB2_STANL</name>